<dbReference type="Gene3D" id="3.40.50.300">
    <property type="entry name" value="P-loop containing nucleotide triphosphate hydrolases"/>
    <property type="match status" value="1"/>
</dbReference>
<feature type="domain" description="Endonuclease GajA/Old nuclease/RecF-like AAA" evidence="1">
    <location>
        <begin position="1"/>
        <end position="105"/>
    </location>
</feature>
<keyword evidence="4" id="KW-0547">Nucleotide-binding</keyword>
<keyword evidence="4" id="KW-0067">ATP-binding</keyword>
<dbReference type="Proteomes" id="UP000054691">
    <property type="component" value="Unassembled WGS sequence"/>
</dbReference>
<feature type="domain" description="OLD protein-like TOPRIM" evidence="2">
    <location>
        <begin position="418"/>
        <end position="482"/>
    </location>
</feature>
<evidence type="ECO:0000313" key="6">
    <source>
        <dbReference type="Proteomes" id="UP000254476"/>
    </source>
</evidence>
<reference evidence="3 5" key="1">
    <citation type="submission" date="2015-11" db="EMBL/GenBank/DDBJ databases">
        <title>Genomic analysis of 38 Legionella species identifies large and diverse effector repertoires.</title>
        <authorList>
            <person name="Burstein D."/>
            <person name="Amaro F."/>
            <person name="Zusman T."/>
            <person name="Lifshitz Z."/>
            <person name="Cohen O."/>
            <person name="Gilbert J.A."/>
            <person name="Pupko T."/>
            <person name="Shuman H.A."/>
            <person name="Segal G."/>
        </authorList>
    </citation>
    <scope>NUCLEOTIDE SEQUENCE [LARGE SCALE GENOMIC DNA]</scope>
    <source>
        <strain evidence="3 5">Lyon 8420412</strain>
    </source>
</reference>
<reference evidence="4 6" key="2">
    <citation type="submission" date="2018-06" db="EMBL/GenBank/DDBJ databases">
        <authorList>
            <consortium name="Pathogen Informatics"/>
            <person name="Doyle S."/>
        </authorList>
    </citation>
    <scope>NUCLEOTIDE SEQUENCE [LARGE SCALE GENOMIC DNA]</scope>
    <source>
        <strain evidence="4 6">NCTC12388</strain>
    </source>
</reference>
<dbReference type="Proteomes" id="UP000254476">
    <property type="component" value="Unassembled WGS sequence"/>
</dbReference>
<feature type="domain" description="Endonuclease GajA/Old nuclease/RecF-like AAA" evidence="1">
    <location>
        <begin position="119"/>
        <end position="338"/>
    </location>
</feature>
<protein>
    <submittedName>
        <fullName evidence="4">Leucine/isoleucine/valine transporter ATP-binding subunit</fullName>
    </submittedName>
</protein>
<dbReference type="STRING" id="45066.Lgra_2630"/>
<dbReference type="GO" id="GO:0005524">
    <property type="term" value="F:ATP binding"/>
    <property type="evidence" value="ECO:0007669"/>
    <property type="project" value="UniProtKB-KW"/>
</dbReference>
<proteinExistence type="predicted"/>
<dbReference type="Pfam" id="PF20469">
    <property type="entry name" value="OLD-like_TOPRIM"/>
    <property type="match status" value="1"/>
</dbReference>
<dbReference type="EMBL" id="UGOB01000001">
    <property type="protein sequence ID" value="STX42250.1"/>
    <property type="molecule type" value="Genomic_DNA"/>
</dbReference>
<evidence type="ECO:0000259" key="1">
    <source>
        <dbReference type="Pfam" id="PF13175"/>
    </source>
</evidence>
<dbReference type="OrthoDB" id="9815944at2"/>
<name>A0A378JCA1_9GAMM</name>
<dbReference type="InterPro" id="IPR041685">
    <property type="entry name" value="AAA_GajA/Old/RecF-like"/>
</dbReference>
<dbReference type="PANTHER" id="PTHR43581:SF4">
    <property type="entry name" value="ATP_GTP PHOSPHATASE"/>
    <property type="match status" value="1"/>
</dbReference>
<evidence type="ECO:0000259" key="2">
    <source>
        <dbReference type="Pfam" id="PF20469"/>
    </source>
</evidence>
<dbReference type="SUPFAM" id="SSF52540">
    <property type="entry name" value="P-loop containing nucleoside triphosphate hydrolases"/>
    <property type="match status" value="1"/>
</dbReference>
<evidence type="ECO:0000313" key="3">
    <source>
        <dbReference type="EMBL" id="KTD05853.1"/>
    </source>
</evidence>
<accession>A0A378JCA1</accession>
<evidence type="ECO:0000313" key="5">
    <source>
        <dbReference type="Proteomes" id="UP000054691"/>
    </source>
</evidence>
<dbReference type="EMBL" id="LNYE01000029">
    <property type="protein sequence ID" value="KTD05853.1"/>
    <property type="molecule type" value="Genomic_DNA"/>
</dbReference>
<sequence length="565" mass="64785">MYLKQIVIHNFRGIIDTSIHLQNYSLIVGSNNAGKTTIFDALRAFYEKDGFKFNKKDHFPLKGNTDEESWIELLFKLTKTESQSLKEEYRLPNNKLRVRKYFLTSLKNKEGSIFAYDSSNKLSENPFYGAKNVQSGKFGDLIYIPAVSKVDDHAKLSGPSALRDLITNVMSSVVDSSDSYAKLHDNVTTFAEEITTIETDDNLSLKGFEDDLNEMLSPWQTKFQLKFSTPSTAEIIKSMLSYDIQDIHHEASHNIEYFGSGFQRHFIYSLINLKSKYAPSKVTDKSKDFKPKFTILLFEEPEAFLHPPQQNYLAKNLMTLNKSVGWQVICSTHSSHFVSKSTDKIPAIIRAQRESGIVKTFQIDAERWDSLIDSNQVINDIVKKFPKLKKTLQSDDLKPDMEIIKYFLWLNSDRSSIFFANYVLLVEGPSEASLFSKLIDDGKLNLPHGTYVLDAMGKFNFHRFMSLLGFMGIKHSVIYDDDSEKDHHAEINKLINDSRNNFTIEIQKIEKDLESCLSLPAPGNAHRKPQHVLFYYSTNQIDEEKLNTLCSLVESCFRKHNDKAD</sequence>
<dbReference type="InterPro" id="IPR027417">
    <property type="entry name" value="P-loop_NTPase"/>
</dbReference>
<evidence type="ECO:0000313" key="4">
    <source>
        <dbReference type="EMBL" id="STX42250.1"/>
    </source>
</evidence>
<dbReference type="AlphaFoldDB" id="A0A378JCA1"/>
<dbReference type="InterPro" id="IPR051396">
    <property type="entry name" value="Bact_Antivir_Def_Nuclease"/>
</dbReference>
<organism evidence="4 6">
    <name type="scientific">Legionella gratiana</name>
    <dbReference type="NCBI Taxonomy" id="45066"/>
    <lineage>
        <taxon>Bacteria</taxon>
        <taxon>Pseudomonadati</taxon>
        <taxon>Pseudomonadota</taxon>
        <taxon>Gammaproteobacteria</taxon>
        <taxon>Legionellales</taxon>
        <taxon>Legionellaceae</taxon>
        <taxon>Legionella</taxon>
    </lineage>
</organism>
<dbReference type="PANTHER" id="PTHR43581">
    <property type="entry name" value="ATP/GTP PHOSPHATASE"/>
    <property type="match status" value="1"/>
</dbReference>
<dbReference type="CDD" id="cd01026">
    <property type="entry name" value="TOPRIM_OLD"/>
    <property type="match status" value="1"/>
</dbReference>
<gene>
    <name evidence="3" type="ORF">Lgra_2630</name>
    <name evidence="4" type="ORF">NCTC12388_00583</name>
</gene>
<dbReference type="Pfam" id="PF13175">
    <property type="entry name" value="AAA_15"/>
    <property type="match status" value="2"/>
</dbReference>
<keyword evidence="5" id="KW-1185">Reference proteome</keyword>
<dbReference type="InterPro" id="IPR034139">
    <property type="entry name" value="TOPRIM_OLD"/>
</dbReference>
<dbReference type="RefSeq" id="WP_058499740.1">
    <property type="nucleotide sequence ID" value="NZ_CAAAHW010000002.1"/>
</dbReference>